<evidence type="ECO:0000313" key="9">
    <source>
        <dbReference type="Proteomes" id="UP000076567"/>
    </source>
</evidence>
<keyword evidence="3" id="KW-0378">Hydrolase</keyword>
<feature type="compositionally biased region" description="Pro residues" evidence="5">
    <location>
        <begin position="228"/>
        <end position="241"/>
    </location>
</feature>
<dbReference type="Pfam" id="PF01471">
    <property type="entry name" value="PG_binding_1"/>
    <property type="match status" value="3"/>
</dbReference>
<dbReference type="InterPro" id="IPR036365">
    <property type="entry name" value="PGBD-like_sf"/>
</dbReference>
<evidence type="ECO:0000256" key="4">
    <source>
        <dbReference type="ARBA" id="ARBA00022807"/>
    </source>
</evidence>
<dbReference type="EMBL" id="LRFC01000038">
    <property type="protein sequence ID" value="KZE64205.1"/>
    <property type="molecule type" value="Genomic_DNA"/>
</dbReference>
<dbReference type="PANTHER" id="PTHR47053">
    <property type="entry name" value="MUREIN DD-ENDOPEPTIDASE MEPH-RELATED"/>
    <property type="match status" value="1"/>
</dbReference>
<keyword evidence="4" id="KW-0788">Thiol protease</keyword>
<evidence type="ECO:0000256" key="6">
    <source>
        <dbReference type="SAM" id="SignalP"/>
    </source>
</evidence>
<sequence>MENKKVLKRFIMTSTFAGAFLAAPVIGEAALGDQTLKLGQTNSDVKDLQSILKSKGYFHYQETTTYFGPITKKAVMDFQKANGLVVDGIVGKQTYGKLLQNSHQEEKPTVQKPTVQKPTVKKPTVQKPTVSTTKPAGTQQTQQAGKVLKLNSTGPEVKQLQTDLKSLGFFTFYKTTDFYGTITTEAVRKFQINQKLKATGVADQITLDRVQKQVAAKKAPNTTTPITATPPKPTASTPAPPPKETVILKFGSKGTQVMQLQTRLKKLGYFTYPMITDYYGTVTEESVEKFQKASGLPVTGEVTNSVLTKLSQAEKNQTSKPSKTRDQITINVIANASELMGVPYVWGGTTTNGFDCSGFIQYVYAKEGVQLPRTVAQMWNATTTVSNPAVGDLVYFETYTAGPSHLGIYIGNGQFVHAGSSTGVTVSDMNLSYWKNRYLGSKRVNY</sequence>
<gene>
    <name evidence="8" type="ORF">AWM68_13970</name>
</gene>
<dbReference type="GO" id="GO:0006508">
    <property type="term" value="P:proteolysis"/>
    <property type="evidence" value="ECO:0007669"/>
    <property type="project" value="UniProtKB-KW"/>
</dbReference>
<dbReference type="InterPro" id="IPR036366">
    <property type="entry name" value="PGBDSf"/>
</dbReference>
<dbReference type="AlphaFoldDB" id="A0A163PVQ6"/>
<dbReference type="GO" id="GO:0008234">
    <property type="term" value="F:cysteine-type peptidase activity"/>
    <property type="evidence" value="ECO:0007669"/>
    <property type="project" value="UniProtKB-KW"/>
</dbReference>
<dbReference type="InterPro" id="IPR051202">
    <property type="entry name" value="Peptidase_C40"/>
</dbReference>
<evidence type="ECO:0000256" key="2">
    <source>
        <dbReference type="ARBA" id="ARBA00022670"/>
    </source>
</evidence>
<evidence type="ECO:0000256" key="1">
    <source>
        <dbReference type="ARBA" id="ARBA00007074"/>
    </source>
</evidence>
<proteinExistence type="inferred from homology"/>
<comment type="caution">
    <text evidence="8">The sequence shown here is derived from an EMBL/GenBank/DDBJ whole genome shotgun (WGS) entry which is preliminary data.</text>
</comment>
<feature type="compositionally biased region" description="Low complexity" evidence="5">
    <location>
        <begin position="216"/>
        <end position="227"/>
    </location>
</feature>
<dbReference type="RefSeq" id="WP_066245336.1">
    <property type="nucleotide sequence ID" value="NZ_LRFC01000038.1"/>
</dbReference>
<organism evidence="8 9">
    <name type="scientific">Fictibacillus phosphorivorans</name>
    <dbReference type="NCBI Taxonomy" id="1221500"/>
    <lineage>
        <taxon>Bacteria</taxon>
        <taxon>Bacillati</taxon>
        <taxon>Bacillota</taxon>
        <taxon>Bacilli</taxon>
        <taxon>Bacillales</taxon>
        <taxon>Fictibacillaceae</taxon>
        <taxon>Fictibacillus</taxon>
    </lineage>
</organism>
<comment type="similarity">
    <text evidence="1">Belongs to the peptidase C40 family.</text>
</comment>
<feature type="region of interest" description="Disordered" evidence="5">
    <location>
        <begin position="216"/>
        <end position="241"/>
    </location>
</feature>
<evidence type="ECO:0000256" key="3">
    <source>
        <dbReference type="ARBA" id="ARBA00022801"/>
    </source>
</evidence>
<dbReference type="InterPro" id="IPR038765">
    <property type="entry name" value="Papain-like_cys_pep_sf"/>
</dbReference>
<protein>
    <recommendedName>
        <fullName evidence="7">NlpC/P60 domain-containing protein</fullName>
    </recommendedName>
</protein>
<dbReference type="InterPro" id="IPR000064">
    <property type="entry name" value="NLP_P60_dom"/>
</dbReference>
<keyword evidence="2" id="KW-0645">Protease</keyword>
<feature type="signal peptide" evidence="6">
    <location>
        <begin position="1"/>
        <end position="22"/>
    </location>
</feature>
<dbReference type="Proteomes" id="UP000076567">
    <property type="component" value="Unassembled WGS sequence"/>
</dbReference>
<accession>A0A163PVQ6</accession>
<evidence type="ECO:0000259" key="7">
    <source>
        <dbReference type="PROSITE" id="PS51935"/>
    </source>
</evidence>
<feature type="domain" description="NlpC/P60" evidence="7">
    <location>
        <begin position="326"/>
        <end position="445"/>
    </location>
</feature>
<dbReference type="PANTHER" id="PTHR47053:SF1">
    <property type="entry name" value="MUREIN DD-ENDOPEPTIDASE MEPH-RELATED"/>
    <property type="match status" value="1"/>
</dbReference>
<dbReference type="Pfam" id="PF00877">
    <property type="entry name" value="NLPC_P60"/>
    <property type="match status" value="1"/>
</dbReference>
<dbReference type="Gene3D" id="3.90.1720.10">
    <property type="entry name" value="endopeptidase domain like (from Nostoc punctiforme)"/>
    <property type="match status" value="1"/>
</dbReference>
<name>A0A163PVQ6_9BACL</name>
<dbReference type="PROSITE" id="PS51935">
    <property type="entry name" value="NLPC_P60"/>
    <property type="match status" value="1"/>
</dbReference>
<feature type="region of interest" description="Disordered" evidence="5">
    <location>
        <begin position="100"/>
        <end position="144"/>
    </location>
</feature>
<evidence type="ECO:0000313" key="8">
    <source>
        <dbReference type="EMBL" id="KZE64205.1"/>
    </source>
</evidence>
<dbReference type="SUPFAM" id="SSF47090">
    <property type="entry name" value="PGBD-like"/>
    <property type="match status" value="3"/>
</dbReference>
<dbReference type="InterPro" id="IPR002477">
    <property type="entry name" value="Peptidoglycan-bd-like"/>
</dbReference>
<feature type="compositionally biased region" description="Low complexity" evidence="5">
    <location>
        <begin position="110"/>
        <end position="135"/>
    </location>
</feature>
<keyword evidence="9" id="KW-1185">Reference proteome</keyword>
<feature type="chain" id="PRO_5038704692" description="NlpC/P60 domain-containing protein" evidence="6">
    <location>
        <begin position="23"/>
        <end position="446"/>
    </location>
</feature>
<dbReference type="Gene3D" id="1.10.101.10">
    <property type="entry name" value="PGBD-like superfamily/PGBD"/>
    <property type="match status" value="3"/>
</dbReference>
<reference evidence="9" key="1">
    <citation type="submission" date="2016-01" db="EMBL/GenBank/DDBJ databases">
        <title>Draft genome of Chromobacterium sp. F49.</title>
        <authorList>
            <person name="Hong K.W."/>
        </authorList>
    </citation>
    <scope>NUCLEOTIDE SEQUENCE [LARGE SCALE GENOMIC DNA]</scope>
    <source>
        <strain evidence="9">P7IIIA</strain>
    </source>
</reference>
<dbReference type="SUPFAM" id="SSF54001">
    <property type="entry name" value="Cysteine proteinases"/>
    <property type="match status" value="1"/>
</dbReference>
<keyword evidence="6" id="KW-0732">Signal</keyword>
<evidence type="ECO:0000256" key="5">
    <source>
        <dbReference type="SAM" id="MobiDB-lite"/>
    </source>
</evidence>